<dbReference type="Proteomes" id="UP000601361">
    <property type="component" value="Unassembled WGS sequence"/>
</dbReference>
<name>A0ABQ1X767_9BACT</name>
<dbReference type="RefSeq" id="WP_188559575.1">
    <property type="nucleotide sequence ID" value="NZ_BMGS01000014.1"/>
</dbReference>
<keyword evidence="2" id="KW-1185">Reference proteome</keyword>
<gene>
    <name evidence="1" type="ORF">GCM10011378_39220</name>
</gene>
<proteinExistence type="predicted"/>
<accession>A0ABQ1X767</accession>
<sequence length="92" mass="9829">MSLVEDKLTLAEVAAALSAVTGKRCDVHTVNVEEVLALGFHEGVAMSYVWMNVEGYQVDPQQAAGHGIQPESLKTFLVSRKALLQVAYAGVA</sequence>
<comment type="caution">
    <text evidence="1">The sequence shown here is derived from an EMBL/GenBank/DDBJ whole genome shotgun (WGS) entry which is preliminary data.</text>
</comment>
<evidence type="ECO:0000313" key="1">
    <source>
        <dbReference type="EMBL" id="GGG59402.1"/>
    </source>
</evidence>
<evidence type="ECO:0000313" key="2">
    <source>
        <dbReference type="Proteomes" id="UP000601361"/>
    </source>
</evidence>
<dbReference type="Gene3D" id="3.40.50.720">
    <property type="entry name" value="NAD(P)-binding Rossmann-like Domain"/>
    <property type="match status" value="1"/>
</dbReference>
<dbReference type="EMBL" id="BMGS01000014">
    <property type="protein sequence ID" value="GGG59402.1"/>
    <property type="molecule type" value="Genomic_DNA"/>
</dbReference>
<protein>
    <submittedName>
        <fullName evidence="1">Uncharacterized protein</fullName>
    </submittedName>
</protein>
<organism evidence="1 2">
    <name type="scientific">Hymenobacter glacieicola</name>
    <dbReference type="NCBI Taxonomy" id="1562124"/>
    <lineage>
        <taxon>Bacteria</taxon>
        <taxon>Pseudomonadati</taxon>
        <taxon>Bacteroidota</taxon>
        <taxon>Cytophagia</taxon>
        <taxon>Cytophagales</taxon>
        <taxon>Hymenobacteraceae</taxon>
        <taxon>Hymenobacter</taxon>
    </lineage>
</organism>
<reference evidence="2" key="1">
    <citation type="journal article" date="2019" name="Int. J. Syst. Evol. Microbiol.">
        <title>The Global Catalogue of Microorganisms (GCM) 10K type strain sequencing project: providing services to taxonomists for standard genome sequencing and annotation.</title>
        <authorList>
            <consortium name="The Broad Institute Genomics Platform"/>
            <consortium name="The Broad Institute Genome Sequencing Center for Infectious Disease"/>
            <person name="Wu L."/>
            <person name="Ma J."/>
        </authorList>
    </citation>
    <scope>NUCLEOTIDE SEQUENCE [LARGE SCALE GENOMIC DNA]</scope>
    <source>
        <strain evidence="2">CGMCC 1.12990</strain>
    </source>
</reference>